<evidence type="ECO:0000313" key="2">
    <source>
        <dbReference type="Proteomes" id="UP001176521"/>
    </source>
</evidence>
<dbReference type="EMBL" id="JAPDMQ010000628">
    <property type="protein sequence ID" value="KAK0521926.1"/>
    <property type="molecule type" value="Genomic_DNA"/>
</dbReference>
<organism evidence="1 2">
    <name type="scientific">Tilletia horrida</name>
    <dbReference type="NCBI Taxonomy" id="155126"/>
    <lineage>
        <taxon>Eukaryota</taxon>
        <taxon>Fungi</taxon>
        <taxon>Dikarya</taxon>
        <taxon>Basidiomycota</taxon>
        <taxon>Ustilaginomycotina</taxon>
        <taxon>Exobasidiomycetes</taxon>
        <taxon>Tilletiales</taxon>
        <taxon>Tilletiaceae</taxon>
        <taxon>Tilletia</taxon>
    </lineage>
</organism>
<name>A0AAN6G5M9_9BASI</name>
<comment type="caution">
    <text evidence="1">The sequence shown here is derived from an EMBL/GenBank/DDBJ whole genome shotgun (WGS) entry which is preliminary data.</text>
</comment>
<gene>
    <name evidence="1" type="ORF">OC842_006623</name>
</gene>
<reference evidence="1" key="1">
    <citation type="journal article" date="2023" name="PhytoFront">
        <title>Draft Genome Resources of Seven Strains of Tilletia horrida, Causal Agent of Kernel Smut of Rice.</title>
        <authorList>
            <person name="Khanal S."/>
            <person name="Antony Babu S."/>
            <person name="Zhou X.G."/>
        </authorList>
    </citation>
    <scope>NUCLEOTIDE SEQUENCE</scope>
    <source>
        <strain evidence="1">TX3</strain>
    </source>
</reference>
<dbReference type="AlphaFoldDB" id="A0AAN6G5M9"/>
<sequence>MVPRVTAALTAVGEALADRLGSYKQHQHQELDFVRILLRDLLPPVRQAVDTGVAFPARAVLHLYLCSKRWTGLLDETGPTSELWRAMATSMPAEAAGQALPLMVGWDVVFDCLNGPRIAGDMEDAQVAGRLRATFELNDPMAIRHTASWRGRTNRPMLALWLIAIHLAAHYQAGIDAPFAEIEDSLRQTIAGTRNAVLNANDALFSLIADMPALDAFFALPAHDPVERRLQEERQVKALCPFSAAVIQSLTARVEDMTEFIDQVIDDLEEEYQHRQDLYELIERLRLDYQNASDSRQTLQEFFARSTEGIDSEAALNGAPGAKLPNVLQPLLLSSILGSGFNALTSL</sequence>
<accession>A0AAN6G5M9</accession>
<keyword evidence="2" id="KW-1185">Reference proteome</keyword>
<protein>
    <submittedName>
        <fullName evidence="1">Uncharacterized protein</fullName>
    </submittedName>
</protein>
<evidence type="ECO:0000313" key="1">
    <source>
        <dbReference type="EMBL" id="KAK0521926.1"/>
    </source>
</evidence>
<proteinExistence type="predicted"/>
<dbReference type="Proteomes" id="UP001176521">
    <property type="component" value="Unassembled WGS sequence"/>
</dbReference>